<evidence type="ECO:0000256" key="2">
    <source>
        <dbReference type="ARBA" id="ARBA00023002"/>
    </source>
</evidence>
<sequence length="301" mass="33756">MTSTDQTTGTKKVCVIGGTGNLASILIDRLLQSGYEVNTTVRDPENVKKMAVLRVLQEQGDLNIFKADLTDEGSFNSPVSGCEYVFHVATPISFTTQDPEKDMINPAIQGVINVLKSCLNSNSVKRVIYTSSAAAVSINNLSGPGLVMTEENWSDIDFLRKEKPFNWAYPISKVLAEKAAYQFAQENNIDLVTVEMQKLSGSISFIHVDDLACAHLFLAEKETASGRYICCSYNTNIPELADFLRKRYPRYNVLSEFEECLATAKLTLSSEKLINEGFEFEHDIDEMYDQMVEYFKTNRWA</sequence>
<organism evidence="4 5">
    <name type="scientific">Brassica napus</name>
    <name type="common">Rape</name>
    <dbReference type="NCBI Taxonomy" id="3708"/>
    <lineage>
        <taxon>Eukaryota</taxon>
        <taxon>Viridiplantae</taxon>
        <taxon>Streptophyta</taxon>
        <taxon>Embryophyta</taxon>
        <taxon>Tracheophyta</taxon>
        <taxon>Spermatophyta</taxon>
        <taxon>Magnoliopsida</taxon>
        <taxon>eudicotyledons</taxon>
        <taxon>Gunneridae</taxon>
        <taxon>Pentapetalae</taxon>
        <taxon>rosids</taxon>
        <taxon>malvids</taxon>
        <taxon>Brassicales</taxon>
        <taxon>Brassicaceae</taxon>
        <taxon>Brassiceae</taxon>
        <taxon>Brassica</taxon>
    </lineage>
</organism>
<comment type="caution">
    <text evidence="4">The sequence shown here is derived from an EMBL/GenBank/DDBJ whole genome shotgun (WGS) entry which is preliminary data.</text>
</comment>
<dbReference type="Gene3D" id="3.40.50.720">
    <property type="entry name" value="NAD(P)-binding Rossmann-like Domain"/>
    <property type="match status" value="2"/>
</dbReference>
<keyword evidence="5" id="KW-1185">Reference proteome</keyword>
<keyword evidence="2" id="KW-0560">Oxidoreductase</keyword>
<keyword evidence="1" id="KW-0521">NADP</keyword>
<evidence type="ECO:0000256" key="1">
    <source>
        <dbReference type="ARBA" id="ARBA00022857"/>
    </source>
</evidence>
<dbReference type="PANTHER" id="PTHR10366:SF694">
    <property type="entry name" value="A.BANA"/>
    <property type="match status" value="1"/>
</dbReference>
<dbReference type="SUPFAM" id="SSF51735">
    <property type="entry name" value="NAD(P)-binding Rossmann-fold domains"/>
    <property type="match status" value="1"/>
</dbReference>
<accession>A0ABQ8BFW6</accession>
<feature type="domain" description="NAD-dependent epimerase/dehydratase" evidence="3">
    <location>
        <begin position="13"/>
        <end position="201"/>
    </location>
</feature>
<dbReference type="InterPro" id="IPR050425">
    <property type="entry name" value="NAD(P)_dehydrat-like"/>
</dbReference>
<dbReference type="InterPro" id="IPR001509">
    <property type="entry name" value="Epimerase_deHydtase"/>
</dbReference>
<evidence type="ECO:0000313" key="4">
    <source>
        <dbReference type="EMBL" id="KAH0903722.1"/>
    </source>
</evidence>
<evidence type="ECO:0000259" key="3">
    <source>
        <dbReference type="Pfam" id="PF01370"/>
    </source>
</evidence>
<name>A0ABQ8BFW6_BRANA</name>
<evidence type="ECO:0000313" key="5">
    <source>
        <dbReference type="Proteomes" id="UP000824890"/>
    </source>
</evidence>
<dbReference type="Proteomes" id="UP000824890">
    <property type="component" value="Unassembled WGS sequence"/>
</dbReference>
<reference evidence="4 5" key="1">
    <citation type="submission" date="2021-05" db="EMBL/GenBank/DDBJ databases">
        <title>Genome Assembly of Synthetic Allotetraploid Brassica napus Reveals Homoeologous Exchanges between Subgenomes.</title>
        <authorList>
            <person name="Davis J.T."/>
        </authorList>
    </citation>
    <scope>NUCLEOTIDE SEQUENCE [LARGE SCALE GENOMIC DNA]</scope>
    <source>
        <strain evidence="5">cv. Da-Ae</strain>
        <tissue evidence="4">Seedling</tissue>
    </source>
</reference>
<proteinExistence type="predicted"/>
<gene>
    <name evidence="4" type="ORF">HID58_043225</name>
</gene>
<dbReference type="PANTHER" id="PTHR10366">
    <property type="entry name" value="NAD DEPENDENT EPIMERASE/DEHYDRATASE"/>
    <property type="match status" value="1"/>
</dbReference>
<dbReference type="Pfam" id="PF01370">
    <property type="entry name" value="Epimerase"/>
    <property type="match status" value="1"/>
</dbReference>
<dbReference type="EMBL" id="JAGKQM010000011">
    <property type="protein sequence ID" value="KAH0903722.1"/>
    <property type="molecule type" value="Genomic_DNA"/>
</dbReference>
<dbReference type="CDD" id="cd08958">
    <property type="entry name" value="FR_SDR_e"/>
    <property type="match status" value="1"/>
</dbReference>
<dbReference type="InterPro" id="IPR036291">
    <property type="entry name" value="NAD(P)-bd_dom_sf"/>
</dbReference>
<protein>
    <recommendedName>
        <fullName evidence="3">NAD-dependent epimerase/dehydratase domain-containing protein</fullName>
    </recommendedName>
</protein>